<comment type="caution">
    <text evidence="2">The sequence shown here is derived from an EMBL/GenBank/DDBJ whole genome shotgun (WGS) entry which is preliminary data.</text>
</comment>
<dbReference type="EMBL" id="MBFT01000324">
    <property type="protein sequence ID" value="PVU93361.1"/>
    <property type="molecule type" value="Genomic_DNA"/>
</dbReference>
<feature type="compositionally biased region" description="Polar residues" evidence="1">
    <location>
        <begin position="1"/>
        <end position="12"/>
    </location>
</feature>
<evidence type="ECO:0000313" key="3">
    <source>
        <dbReference type="Proteomes" id="UP000245699"/>
    </source>
</evidence>
<feature type="region of interest" description="Disordered" evidence="1">
    <location>
        <begin position="1"/>
        <end position="40"/>
    </location>
</feature>
<reference evidence="2 3" key="1">
    <citation type="journal article" date="2018" name="MBio">
        <title>Comparative Genomics Reveals the Core Gene Toolbox for the Fungus-Insect Symbiosis.</title>
        <authorList>
            <person name="Wang Y."/>
            <person name="Stata M."/>
            <person name="Wang W."/>
            <person name="Stajich J.E."/>
            <person name="White M.M."/>
            <person name="Moncalvo J.M."/>
        </authorList>
    </citation>
    <scope>NUCLEOTIDE SEQUENCE [LARGE SCALE GENOMIC DNA]</scope>
    <source>
        <strain evidence="2 3">AUS-77-4</strain>
    </source>
</reference>
<dbReference type="AlphaFoldDB" id="A0A2T9YM10"/>
<protein>
    <submittedName>
        <fullName evidence="2">Uncharacterized protein</fullName>
    </submittedName>
</protein>
<organism evidence="2 3">
    <name type="scientific">Furculomyces boomerangus</name>
    <dbReference type="NCBI Taxonomy" id="61424"/>
    <lineage>
        <taxon>Eukaryota</taxon>
        <taxon>Fungi</taxon>
        <taxon>Fungi incertae sedis</taxon>
        <taxon>Zoopagomycota</taxon>
        <taxon>Kickxellomycotina</taxon>
        <taxon>Harpellomycetes</taxon>
        <taxon>Harpellales</taxon>
        <taxon>Harpellaceae</taxon>
        <taxon>Furculomyces</taxon>
    </lineage>
</organism>
<evidence type="ECO:0000256" key="1">
    <source>
        <dbReference type="SAM" id="MobiDB-lite"/>
    </source>
</evidence>
<evidence type="ECO:0000313" key="2">
    <source>
        <dbReference type="EMBL" id="PVU93361.1"/>
    </source>
</evidence>
<gene>
    <name evidence="2" type="ORF">BB559_003317</name>
</gene>
<dbReference type="Proteomes" id="UP000245699">
    <property type="component" value="Unassembled WGS sequence"/>
</dbReference>
<sequence length="94" mass="11223">MSRNKTSILENIQETKKDDNTEMEWTSAPIQRDNFDEDGELQKQDFYNRTMAVRNEFDNNQQYSTSNQKRHFRGGFNRNNNFGSRDYYNGGGFY</sequence>
<name>A0A2T9YM10_9FUNG</name>
<accession>A0A2T9YM10</accession>
<proteinExistence type="predicted"/>
<keyword evidence="3" id="KW-1185">Reference proteome</keyword>